<feature type="transmembrane region" description="Helical" evidence="1">
    <location>
        <begin position="12"/>
        <end position="31"/>
    </location>
</feature>
<dbReference type="STRING" id="1297569.MESS2_320024"/>
<dbReference type="AlphaFoldDB" id="M5EQX7"/>
<keyword evidence="1" id="KW-0812">Transmembrane</keyword>
<protein>
    <submittedName>
        <fullName evidence="2">Uncharacterized protein</fullName>
    </submittedName>
</protein>
<keyword evidence="3" id="KW-1185">Reference proteome</keyword>
<reference evidence="2 3" key="1">
    <citation type="submission" date="2013-02" db="EMBL/GenBank/DDBJ databases">
        <authorList>
            <person name="Genoscope - CEA"/>
        </authorList>
    </citation>
    <scope>NUCLEOTIDE SEQUENCE [LARGE SCALE GENOMIC DNA]</scope>
    <source>
        <strain evidence="2 3">STM 2683</strain>
    </source>
</reference>
<gene>
    <name evidence="2" type="ORF">MESS2_320024</name>
</gene>
<proteinExistence type="predicted"/>
<organism evidence="2 3">
    <name type="scientific">Mesorhizobium metallidurans STM 2683</name>
    <dbReference type="NCBI Taxonomy" id="1297569"/>
    <lineage>
        <taxon>Bacteria</taxon>
        <taxon>Pseudomonadati</taxon>
        <taxon>Pseudomonadota</taxon>
        <taxon>Alphaproteobacteria</taxon>
        <taxon>Hyphomicrobiales</taxon>
        <taxon>Phyllobacteriaceae</taxon>
        <taxon>Mesorhizobium</taxon>
    </lineage>
</organism>
<keyword evidence="1" id="KW-1133">Transmembrane helix</keyword>
<sequence>MSPAFSCEKPRISGLFPLYLALFDLVAGALLSKVRFLPDESSGSGFLMEGNFYEQERTGVRCRRCREYFEG</sequence>
<evidence type="ECO:0000313" key="3">
    <source>
        <dbReference type="Proteomes" id="UP000012062"/>
    </source>
</evidence>
<evidence type="ECO:0000256" key="1">
    <source>
        <dbReference type="SAM" id="Phobius"/>
    </source>
</evidence>
<keyword evidence="1" id="KW-0472">Membrane</keyword>
<comment type="caution">
    <text evidence="2">The sequence shown here is derived from an EMBL/GenBank/DDBJ whole genome shotgun (WGS) entry which is preliminary data.</text>
</comment>
<dbReference type="Proteomes" id="UP000012062">
    <property type="component" value="Unassembled WGS sequence"/>
</dbReference>
<name>M5EQX7_9HYPH</name>
<accession>M5EQX7</accession>
<evidence type="ECO:0000313" key="2">
    <source>
        <dbReference type="EMBL" id="CCV06498.1"/>
    </source>
</evidence>
<dbReference type="EMBL" id="CAUM01000098">
    <property type="protein sequence ID" value="CCV06498.1"/>
    <property type="molecule type" value="Genomic_DNA"/>
</dbReference>